<dbReference type="CDD" id="cd14014">
    <property type="entry name" value="STKc_PknB_like"/>
    <property type="match status" value="1"/>
</dbReference>
<evidence type="ECO:0000256" key="3">
    <source>
        <dbReference type="SAM" id="MobiDB-lite"/>
    </source>
</evidence>
<feature type="compositionally biased region" description="Low complexity" evidence="3">
    <location>
        <begin position="576"/>
        <end position="602"/>
    </location>
</feature>
<dbReference type="PROSITE" id="PS50011">
    <property type="entry name" value="PROTEIN_KINASE_DOM"/>
    <property type="match status" value="1"/>
</dbReference>
<evidence type="ECO:0000313" key="5">
    <source>
        <dbReference type="EMBL" id="MBL0419638.1"/>
    </source>
</evidence>
<dbReference type="Pfam" id="PF00069">
    <property type="entry name" value="Pkinase"/>
    <property type="match status" value="1"/>
</dbReference>
<keyword evidence="6" id="KW-1185">Reference proteome</keyword>
<evidence type="ECO:0000256" key="1">
    <source>
        <dbReference type="ARBA" id="ARBA00022737"/>
    </source>
</evidence>
<name>A0A936ZG48_9BURK</name>
<dbReference type="EMBL" id="JAEQNA010000001">
    <property type="protein sequence ID" value="MBL0419638.1"/>
    <property type="molecule type" value="Genomic_DNA"/>
</dbReference>
<dbReference type="PROSITE" id="PS00109">
    <property type="entry name" value="PROTEIN_KINASE_TYR"/>
    <property type="match status" value="1"/>
</dbReference>
<dbReference type="InterPro" id="IPR020635">
    <property type="entry name" value="Tyr_kinase_cat_dom"/>
</dbReference>
<dbReference type="InterPro" id="IPR008266">
    <property type="entry name" value="Tyr_kinase_AS"/>
</dbReference>
<dbReference type="PROSITE" id="PS00107">
    <property type="entry name" value="PROTEIN_KINASE_ATP"/>
    <property type="match status" value="1"/>
</dbReference>
<dbReference type="InterPro" id="IPR011009">
    <property type="entry name" value="Kinase-like_dom_sf"/>
</dbReference>
<evidence type="ECO:0000256" key="2">
    <source>
        <dbReference type="PROSITE-ProRule" id="PRU10141"/>
    </source>
</evidence>
<feature type="compositionally biased region" description="Low complexity" evidence="3">
    <location>
        <begin position="449"/>
        <end position="464"/>
    </location>
</feature>
<keyword evidence="5" id="KW-0418">Kinase</keyword>
<evidence type="ECO:0000313" key="6">
    <source>
        <dbReference type="Proteomes" id="UP000613011"/>
    </source>
</evidence>
<dbReference type="Gene3D" id="2.20.110.10">
    <property type="entry name" value="Histone H3 K4-specific methyltransferase SET7/9 N-terminal domain"/>
    <property type="match status" value="4"/>
</dbReference>
<organism evidence="5 6">
    <name type="scientific">Ramlibacter aurantiacus</name>
    <dbReference type="NCBI Taxonomy" id="2801330"/>
    <lineage>
        <taxon>Bacteria</taxon>
        <taxon>Pseudomonadati</taxon>
        <taxon>Pseudomonadota</taxon>
        <taxon>Betaproteobacteria</taxon>
        <taxon>Burkholderiales</taxon>
        <taxon>Comamonadaceae</taxon>
        <taxon>Ramlibacter</taxon>
    </lineage>
</organism>
<feature type="region of interest" description="Disordered" evidence="3">
    <location>
        <begin position="1"/>
        <end position="33"/>
    </location>
</feature>
<dbReference type="SMART" id="SM00219">
    <property type="entry name" value="TyrKc"/>
    <property type="match status" value="1"/>
</dbReference>
<dbReference type="Proteomes" id="UP000613011">
    <property type="component" value="Unassembled WGS sequence"/>
</dbReference>
<dbReference type="Gene3D" id="1.10.510.10">
    <property type="entry name" value="Transferase(Phosphotransferase) domain 1"/>
    <property type="match status" value="1"/>
</dbReference>
<feature type="compositionally biased region" description="Pro residues" evidence="3">
    <location>
        <begin position="465"/>
        <end position="475"/>
    </location>
</feature>
<feature type="binding site" evidence="2">
    <location>
        <position position="72"/>
    </location>
    <ligand>
        <name>ATP</name>
        <dbReference type="ChEBI" id="CHEBI:30616"/>
    </ligand>
</feature>
<dbReference type="GO" id="GO:0005524">
    <property type="term" value="F:ATP binding"/>
    <property type="evidence" value="ECO:0007669"/>
    <property type="project" value="UniProtKB-UniRule"/>
</dbReference>
<dbReference type="Gene3D" id="3.30.200.20">
    <property type="entry name" value="Phosphorylase Kinase, domain 1"/>
    <property type="match status" value="1"/>
</dbReference>
<keyword evidence="2" id="KW-0067">ATP-binding</keyword>
<feature type="domain" description="Protein kinase" evidence="4">
    <location>
        <begin position="43"/>
        <end position="316"/>
    </location>
</feature>
<dbReference type="SUPFAM" id="SSF56112">
    <property type="entry name" value="Protein kinase-like (PK-like)"/>
    <property type="match status" value="1"/>
</dbReference>
<dbReference type="SUPFAM" id="SSF82185">
    <property type="entry name" value="Histone H3 K4-specific methyltransferase SET7/9 N-terminal domain"/>
    <property type="match status" value="1"/>
</dbReference>
<feature type="compositionally biased region" description="Low complexity" evidence="3">
    <location>
        <begin position="425"/>
        <end position="436"/>
    </location>
</feature>
<feature type="region of interest" description="Disordered" evidence="3">
    <location>
        <begin position="338"/>
        <end position="383"/>
    </location>
</feature>
<dbReference type="InterPro" id="IPR003409">
    <property type="entry name" value="MORN"/>
</dbReference>
<reference evidence="5" key="1">
    <citation type="submission" date="2021-01" db="EMBL/GenBank/DDBJ databases">
        <title>Ramlibacter sp. strain AW1 16S ribosomal RNA gene Genome sequencing and assembly.</title>
        <authorList>
            <person name="Kang M."/>
        </authorList>
    </citation>
    <scope>NUCLEOTIDE SEQUENCE</scope>
    <source>
        <strain evidence="5">AW1</strain>
    </source>
</reference>
<feature type="region of interest" description="Disordered" evidence="3">
    <location>
        <begin position="683"/>
        <end position="704"/>
    </location>
</feature>
<gene>
    <name evidence="5" type="ORF">JI739_04670</name>
</gene>
<keyword evidence="1" id="KW-0677">Repeat</keyword>
<keyword evidence="5" id="KW-0808">Transferase</keyword>
<dbReference type="InterPro" id="IPR000719">
    <property type="entry name" value="Prot_kinase_dom"/>
</dbReference>
<dbReference type="SMART" id="SM00698">
    <property type="entry name" value="MORN"/>
    <property type="match status" value="8"/>
</dbReference>
<feature type="region of interest" description="Disordered" evidence="3">
    <location>
        <begin position="870"/>
        <end position="912"/>
    </location>
</feature>
<keyword evidence="2" id="KW-0547">Nucleotide-binding</keyword>
<feature type="compositionally biased region" description="Polar residues" evidence="3">
    <location>
        <begin position="17"/>
        <end position="26"/>
    </location>
</feature>
<feature type="compositionally biased region" description="Low complexity" evidence="3">
    <location>
        <begin position="486"/>
        <end position="510"/>
    </location>
</feature>
<evidence type="ECO:0000259" key="4">
    <source>
        <dbReference type="PROSITE" id="PS50011"/>
    </source>
</evidence>
<dbReference type="AlphaFoldDB" id="A0A936ZG48"/>
<accession>A0A936ZG48</accession>
<comment type="caution">
    <text evidence="5">The sequence shown here is derived from an EMBL/GenBank/DDBJ whole genome shotgun (WGS) entry which is preliminary data.</text>
</comment>
<dbReference type="PANTHER" id="PTHR23084:SF263">
    <property type="entry name" value="MORN REPEAT-CONTAINING PROTEIN 1"/>
    <property type="match status" value="1"/>
</dbReference>
<feature type="region of interest" description="Disordered" evidence="3">
    <location>
        <begin position="414"/>
        <end position="514"/>
    </location>
</feature>
<proteinExistence type="predicted"/>
<protein>
    <submittedName>
        <fullName evidence="5">Protein kinase</fullName>
    </submittedName>
</protein>
<dbReference type="InterPro" id="IPR017441">
    <property type="entry name" value="Protein_kinase_ATP_BS"/>
</dbReference>
<dbReference type="PANTHER" id="PTHR23084">
    <property type="entry name" value="PHOSPHATIDYLINOSITOL-4-PHOSPHATE 5-KINASE RELATED"/>
    <property type="match status" value="1"/>
</dbReference>
<dbReference type="Pfam" id="PF02493">
    <property type="entry name" value="MORN"/>
    <property type="match status" value="9"/>
</dbReference>
<dbReference type="GO" id="GO:0004713">
    <property type="term" value="F:protein tyrosine kinase activity"/>
    <property type="evidence" value="ECO:0007669"/>
    <property type="project" value="InterPro"/>
</dbReference>
<sequence length="912" mass="95349">MNSSTDQEPDPDKTVLRSGSPSSQAPGTWPENALPPGTQLGEFEIRGVIGEGGFGIVYLAYDGSLHRMVALKEFMPSGMASRTQALQVTVRSRQHVETFSAGLKSFVGEARLLARFDSPSLVKVYRFWEANGTAYMVMPFYEGVTLRQSLREGRVDANERWLRAMLVNLFDAVETIHGEHCYHRDIAPDNILILKDGRPLLLDFGAARRVIGDTTRGLTVILKPGFAPIEQYADSPGMKQGPWTDIYALGAVAYFVITGTAPPPSAARIVGDEMLPAREAGRGRYSENLLDAIDHALAVHPSQRIQNVSELRKALAEESGPRTMPGAVRTIGKAAGAAAVQPPRIEPQLRTWPPSLPPGSTTANPGDRHTMGQPEPKAGNRSRTGWAMAGVAGAAVTGAALFAYLFGSATGEEAGASDARSSTEVAAAGPSVSGPAQPSPPPSAPPAAPRASVPSEPASASVQGPVPPAPAPLPDPQATSPPSRSPAPGTDTSPPPAAAGAANPSVALAPGPGLSPEDEFWRGATMRDTAAAYEAYLRRYPRGRHADAARMMLEARQTRLAAAPAPAAAPVPPATAPRAATAPTPPGAGSAPADAAPASARPFEPAPSQITVTRPPPLLPAAPGAREQVSPAAPSRTEAAPPNLVGSAPAAAAVPPPPAASPAAPTAAPAAPRVAAAPGPFARDPATGALSGNGQITYPNGDRFEGRMVNGSKEGKGTFEWANGQRYSGEWAGDVPHGQGTMRFASGHVYTGEWVKGKQHGKGEFVWANGQRYQGEWSADQPHGEGSMRFTNGDVYTGRWVNGHRQGRGQFVWANGQRYTGDFAADEPHGQGSMRFVSGDTYTGSWVKGRHHGHGKYLWPSGTFWEGEFRDGKKTDNGKTVFADGRSVDGPGIESAGGPPAEPARPVEGNAR</sequence>
<feature type="region of interest" description="Disordered" evidence="3">
    <location>
        <begin position="563"/>
        <end position="667"/>
    </location>
</feature>
<feature type="compositionally biased region" description="Pro residues" evidence="3">
    <location>
        <begin position="437"/>
        <end position="448"/>
    </location>
</feature>